<dbReference type="InterPro" id="IPR036291">
    <property type="entry name" value="NAD(P)-bd_dom_sf"/>
</dbReference>
<keyword evidence="9" id="KW-0560">Oxidoreductase</keyword>
<evidence type="ECO:0000256" key="17">
    <source>
        <dbReference type="ARBA" id="ARBA00023709"/>
    </source>
</evidence>
<dbReference type="PROSITE" id="PS00166">
    <property type="entry name" value="ENOYL_COA_HYDRATASE"/>
    <property type="match status" value="1"/>
</dbReference>
<comment type="catalytic activity">
    <reaction evidence="18">
        <text>a 4-saturated-(3S)-3-hydroxyacyl-CoA = a (3E)-enoyl-CoA + H2O</text>
        <dbReference type="Rhea" id="RHEA:20724"/>
        <dbReference type="ChEBI" id="CHEBI:15377"/>
        <dbReference type="ChEBI" id="CHEBI:58521"/>
        <dbReference type="ChEBI" id="CHEBI:137480"/>
        <dbReference type="EC" id="4.2.1.17"/>
    </reaction>
</comment>
<dbReference type="SUPFAM" id="SSF51735">
    <property type="entry name" value="NAD(P)-binding Rossmann-fold domains"/>
    <property type="match status" value="1"/>
</dbReference>
<comment type="subunit">
    <text evidence="7">Monomer.</text>
</comment>
<comment type="catalytic activity">
    <reaction evidence="17">
        <text>a (3S)-3-hydroxyacyl-CoA = a (2E)-enoyl-CoA + H2O</text>
        <dbReference type="Rhea" id="RHEA:16105"/>
        <dbReference type="ChEBI" id="CHEBI:15377"/>
        <dbReference type="ChEBI" id="CHEBI:57318"/>
        <dbReference type="ChEBI" id="CHEBI:58856"/>
        <dbReference type="EC" id="4.2.1.17"/>
    </reaction>
</comment>
<reference evidence="22" key="1">
    <citation type="submission" date="2020-05" db="EMBL/GenBank/DDBJ databases">
        <title>WGS assembly of Panicum virgatum.</title>
        <authorList>
            <person name="Lovell J.T."/>
            <person name="Jenkins J."/>
            <person name="Shu S."/>
            <person name="Juenger T.E."/>
            <person name="Schmutz J."/>
        </authorList>
    </citation>
    <scope>NUCLEOTIDE SEQUENCE</scope>
    <source>
        <strain evidence="22">AP13</strain>
    </source>
</reference>
<dbReference type="Pfam" id="PF00378">
    <property type="entry name" value="ECH_1"/>
    <property type="match status" value="1"/>
</dbReference>
<dbReference type="PANTHER" id="PTHR23309">
    <property type="entry name" value="3-HYDROXYACYL-COA DEHYROGENASE"/>
    <property type="match status" value="1"/>
</dbReference>
<evidence type="ECO:0000256" key="10">
    <source>
        <dbReference type="ARBA" id="ARBA00023027"/>
    </source>
</evidence>
<evidence type="ECO:0000256" key="5">
    <source>
        <dbReference type="ARBA" id="ARBA00007005"/>
    </source>
</evidence>
<comment type="caution">
    <text evidence="22">The sequence shown here is derived from an EMBL/GenBank/DDBJ whole genome shotgun (WGS) entry which is preliminary data.</text>
</comment>
<dbReference type="Pfam" id="PF02737">
    <property type="entry name" value="3HCDH_N"/>
    <property type="match status" value="1"/>
</dbReference>
<evidence type="ECO:0000256" key="8">
    <source>
        <dbReference type="ARBA" id="ARBA00022832"/>
    </source>
</evidence>
<evidence type="ECO:0000259" key="20">
    <source>
        <dbReference type="Pfam" id="PF00725"/>
    </source>
</evidence>
<comment type="catalytic activity">
    <reaction evidence="2">
        <text>a (3E)-enoyl-CoA = a 4-saturated (2E)-enoyl-CoA</text>
        <dbReference type="Rhea" id="RHEA:45228"/>
        <dbReference type="ChEBI" id="CHEBI:58521"/>
        <dbReference type="ChEBI" id="CHEBI:85097"/>
        <dbReference type="EC" id="5.3.3.8"/>
    </reaction>
</comment>
<proteinExistence type="inferred from homology"/>
<dbReference type="GO" id="GO:0006635">
    <property type="term" value="P:fatty acid beta-oxidation"/>
    <property type="evidence" value="ECO:0007669"/>
    <property type="project" value="TreeGrafter"/>
</dbReference>
<dbReference type="InterPro" id="IPR006176">
    <property type="entry name" value="3-OHacyl-CoA_DH_NAD-bd"/>
</dbReference>
<dbReference type="PROSITE" id="PS00067">
    <property type="entry name" value="3HCDH"/>
    <property type="match status" value="1"/>
</dbReference>
<evidence type="ECO:0000256" key="6">
    <source>
        <dbReference type="ARBA" id="ARBA00008750"/>
    </source>
</evidence>
<gene>
    <name evidence="22" type="ORF">PVAP13_1NG137800</name>
</gene>
<evidence type="ECO:0000256" key="16">
    <source>
        <dbReference type="ARBA" id="ARBA00023701"/>
    </source>
</evidence>
<dbReference type="InterPro" id="IPR006180">
    <property type="entry name" value="3-OHacyl-CoA_DH_CS"/>
</dbReference>
<evidence type="ECO:0000256" key="4">
    <source>
        <dbReference type="ARBA" id="ARBA00005005"/>
    </source>
</evidence>
<dbReference type="GO" id="GO:0004165">
    <property type="term" value="F:delta(3)-delta(2)-enoyl-CoA isomerase activity"/>
    <property type="evidence" value="ECO:0007669"/>
    <property type="project" value="UniProtKB-EC"/>
</dbReference>
<dbReference type="Gene3D" id="3.90.226.10">
    <property type="entry name" value="2-enoyl-CoA Hydratase, Chain A, domain 1"/>
    <property type="match status" value="1"/>
</dbReference>
<dbReference type="InterPro" id="IPR018376">
    <property type="entry name" value="Enoyl-CoA_hyd/isom_CS"/>
</dbReference>
<dbReference type="InterPro" id="IPR029045">
    <property type="entry name" value="ClpP/crotonase-like_dom_sf"/>
</dbReference>
<evidence type="ECO:0000313" key="22">
    <source>
        <dbReference type="EMBL" id="KAG2650125.1"/>
    </source>
</evidence>
<evidence type="ECO:0000256" key="12">
    <source>
        <dbReference type="ARBA" id="ARBA00023140"/>
    </source>
</evidence>
<dbReference type="SUPFAM" id="SSF48179">
    <property type="entry name" value="6-phosphogluconate dehydrogenase C-terminal domain-like"/>
    <property type="match status" value="2"/>
</dbReference>
<dbReference type="InterPro" id="IPR008927">
    <property type="entry name" value="6-PGluconate_DH-like_C_sf"/>
</dbReference>
<keyword evidence="15" id="KW-0511">Multifunctional enzyme</keyword>
<sequence length="579" mass="62848">MPDVSVELVSNMMEEGKKPSVAAIQGLALGGGLELAMGCHARISTPEAQLGLPELTLGIMPGFGGTQRLPRLVGLPKAIEMMLQTRQQAKKIAPNMPQHQACLDVIEEGVLYGGHAGVLKEAKVFKELVVAPTSRALVHVFFAQRSTTKVPGVTDVQLKPRQIRKVAVIGGGLMGSGIATALLASNIAVVLKEVNPQFLQRGEKMIAGNLEGLVKRGSLTKDKMNKAMSLFKGALDYSDFKDVDMVIEAVIEKIPLKQSIFADIERICPKHCILATNTSTIDLNVVGEKTNSQDRIIGAHFFSPAHIMPLLEIVRTEKTSPQAILDLITVGKIIKKVPVVVGNCTGFAVNRTFFPYTQGSHLLVSLGIDVFRIDRVISNFGMPMGPFQLQDVAGYGVALAVKDIYAKAFGERNLDSDLVDLMVKDGRQGKMNGKGYYIYEKGGKPKPDPSVQRVIEEYRKGAKTMPGGKPVITDQDILEMIFFPVVNEACRVMDENVVIRASDLDIASVLGMGFPKYRGGLVFWADTVGAPYIYSKLSKWAELYGPYFKPSSYLEQRAKSGVPLSAPSASPQGSARSRM</sequence>
<dbReference type="Pfam" id="PF00725">
    <property type="entry name" value="3HCDH"/>
    <property type="match status" value="1"/>
</dbReference>
<protein>
    <recommendedName>
        <fullName evidence="24">3-hydroxyacyl-CoA dehydrogenase</fullName>
    </recommendedName>
</protein>
<evidence type="ECO:0000259" key="21">
    <source>
        <dbReference type="Pfam" id="PF02737"/>
    </source>
</evidence>
<dbReference type="CDD" id="cd06558">
    <property type="entry name" value="crotonase-like"/>
    <property type="match status" value="1"/>
</dbReference>
<evidence type="ECO:0000256" key="14">
    <source>
        <dbReference type="ARBA" id="ARBA00023239"/>
    </source>
</evidence>
<dbReference type="Gene3D" id="3.40.50.720">
    <property type="entry name" value="NAD(P)-binding Rossmann-like Domain"/>
    <property type="match status" value="1"/>
</dbReference>
<name>A0A8T0WS44_PANVG</name>
<dbReference type="SUPFAM" id="SSF52096">
    <property type="entry name" value="ClpP/crotonase"/>
    <property type="match status" value="1"/>
</dbReference>
<dbReference type="GO" id="GO:0008692">
    <property type="term" value="F:3-hydroxybutyryl-CoA epimerase activity"/>
    <property type="evidence" value="ECO:0007669"/>
    <property type="project" value="UniProtKB-EC"/>
</dbReference>
<dbReference type="AlphaFoldDB" id="A0A8T0WS44"/>
<comment type="similarity">
    <text evidence="19">Belongs to the enoyl-CoA hydratase/isomerase family.</text>
</comment>
<evidence type="ECO:0000313" key="23">
    <source>
        <dbReference type="Proteomes" id="UP000823388"/>
    </source>
</evidence>
<evidence type="ECO:0000256" key="9">
    <source>
        <dbReference type="ARBA" id="ARBA00023002"/>
    </source>
</evidence>
<comment type="pathway">
    <text evidence="4">Lipid metabolism; fatty acid beta-oxidation.</text>
</comment>
<evidence type="ECO:0000256" key="19">
    <source>
        <dbReference type="RuleBase" id="RU003707"/>
    </source>
</evidence>
<dbReference type="InterPro" id="IPR001753">
    <property type="entry name" value="Enoyl-CoA_hydra/iso"/>
</dbReference>
<comment type="catalytic activity">
    <reaction evidence="16">
        <text>(3S)-3-hydroxybutanoyl-CoA = (3R)-3-hydroxybutanoyl-CoA</text>
        <dbReference type="Rhea" id="RHEA:21760"/>
        <dbReference type="ChEBI" id="CHEBI:57315"/>
        <dbReference type="ChEBI" id="CHEBI:57316"/>
        <dbReference type="EC" id="5.1.2.3"/>
    </reaction>
</comment>
<dbReference type="FunFam" id="3.40.50.720:FF:000009">
    <property type="entry name" value="Fatty oxidation complex, alpha subunit"/>
    <property type="match status" value="1"/>
</dbReference>
<feature type="domain" description="3-hydroxyacyl-CoA dehydrogenase C-terminal" evidence="20">
    <location>
        <begin position="346"/>
        <end position="439"/>
    </location>
</feature>
<dbReference type="Gene3D" id="1.10.1040.50">
    <property type="match status" value="1"/>
</dbReference>
<dbReference type="GO" id="GO:0070403">
    <property type="term" value="F:NAD+ binding"/>
    <property type="evidence" value="ECO:0007669"/>
    <property type="project" value="InterPro"/>
</dbReference>
<dbReference type="GO" id="GO:0005777">
    <property type="term" value="C:peroxisome"/>
    <property type="evidence" value="ECO:0007669"/>
    <property type="project" value="UniProtKB-SubCell"/>
</dbReference>
<dbReference type="GO" id="GO:0004300">
    <property type="term" value="F:enoyl-CoA hydratase activity"/>
    <property type="evidence" value="ECO:0007669"/>
    <property type="project" value="UniProtKB-EC"/>
</dbReference>
<evidence type="ECO:0000256" key="18">
    <source>
        <dbReference type="ARBA" id="ARBA00023717"/>
    </source>
</evidence>
<evidence type="ECO:0000256" key="15">
    <source>
        <dbReference type="ARBA" id="ARBA00023268"/>
    </source>
</evidence>
<comment type="similarity">
    <text evidence="6">In the N-terminal section; belongs to the enoyl-CoA hydratase/isomerase family.</text>
</comment>
<dbReference type="FunFam" id="1.10.1040.50:FF:000004">
    <property type="entry name" value="Peroxisomal fatty acid beta-oxidation multifunctional protein"/>
    <property type="match status" value="1"/>
</dbReference>
<evidence type="ECO:0000256" key="2">
    <source>
        <dbReference type="ARBA" id="ARBA00000765"/>
    </source>
</evidence>
<organism evidence="22 23">
    <name type="scientific">Panicum virgatum</name>
    <name type="common">Blackwell switchgrass</name>
    <dbReference type="NCBI Taxonomy" id="38727"/>
    <lineage>
        <taxon>Eukaryota</taxon>
        <taxon>Viridiplantae</taxon>
        <taxon>Streptophyta</taxon>
        <taxon>Embryophyta</taxon>
        <taxon>Tracheophyta</taxon>
        <taxon>Spermatophyta</taxon>
        <taxon>Magnoliopsida</taxon>
        <taxon>Liliopsida</taxon>
        <taxon>Poales</taxon>
        <taxon>Poaceae</taxon>
        <taxon>PACMAD clade</taxon>
        <taxon>Panicoideae</taxon>
        <taxon>Panicodae</taxon>
        <taxon>Paniceae</taxon>
        <taxon>Panicinae</taxon>
        <taxon>Panicum</taxon>
        <taxon>Panicum sect. Hiantes</taxon>
    </lineage>
</organism>
<evidence type="ECO:0000256" key="3">
    <source>
        <dbReference type="ARBA" id="ARBA00004275"/>
    </source>
</evidence>
<dbReference type="InterPro" id="IPR006108">
    <property type="entry name" value="3HC_DH_C"/>
</dbReference>
<comment type="catalytic activity">
    <reaction evidence="1">
        <text>a (3Z)-enoyl-CoA = a 4-saturated (2E)-enoyl-CoA</text>
        <dbReference type="Rhea" id="RHEA:45900"/>
        <dbReference type="ChEBI" id="CHEBI:85097"/>
        <dbReference type="ChEBI" id="CHEBI:85489"/>
        <dbReference type="EC" id="5.3.3.8"/>
    </reaction>
</comment>
<keyword evidence="12" id="KW-0576">Peroxisome</keyword>
<comment type="subcellular location">
    <subcellularLocation>
        <location evidence="3">Peroxisome</location>
    </subcellularLocation>
</comment>
<dbReference type="PANTHER" id="PTHR23309:SF49">
    <property type="entry name" value="PEROXISOMAL BIFUNCTIONAL ENZYME"/>
    <property type="match status" value="1"/>
</dbReference>
<accession>A0A8T0WS44</accession>
<keyword evidence="23" id="KW-1185">Reference proteome</keyword>
<keyword evidence="8" id="KW-0276">Fatty acid metabolism</keyword>
<evidence type="ECO:0000256" key="1">
    <source>
        <dbReference type="ARBA" id="ARBA00000452"/>
    </source>
</evidence>
<dbReference type="GO" id="GO:0003857">
    <property type="term" value="F:(3S)-3-hydroxyacyl-CoA dehydrogenase (NAD+) activity"/>
    <property type="evidence" value="ECO:0007669"/>
    <property type="project" value="TreeGrafter"/>
</dbReference>
<evidence type="ECO:0000256" key="13">
    <source>
        <dbReference type="ARBA" id="ARBA00023235"/>
    </source>
</evidence>
<evidence type="ECO:0000256" key="11">
    <source>
        <dbReference type="ARBA" id="ARBA00023098"/>
    </source>
</evidence>
<evidence type="ECO:0000256" key="7">
    <source>
        <dbReference type="ARBA" id="ARBA00011245"/>
    </source>
</evidence>
<comment type="similarity">
    <text evidence="5">In the central section; belongs to the 3-hydroxyacyl-CoA dehydrogenase family.</text>
</comment>
<keyword evidence="10" id="KW-0520">NAD</keyword>
<keyword evidence="13" id="KW-0413">Isomerase</keyword>
<feature type="domain" description="3-hydroxyacyl-CoA dehydrogenase NAD binding" evidence="21">
    <location>
        <begin position="165"/>
        <end position="343"/>
    </location>
</feature>
<dbReference type="EMBL" id="CM029038">
    <property type="protein sequence ID" value="KAG2650125.1"/>
    <property type="molecule type" value="Genomic_DNA"/>
</dbReference>
<keyword evidence="11" id="KW-0443">Lipid metabolism</keyword>
<evidence type="ECO:0008006" key="24">
    <source>
        <dbReference type="Google" id="ProtNLM"/>
    </source>
</evidence>
<dbReference type="Proteomes" id="UP000823388">
    <property type="component" value="Chromosome 1N"/>
</dbReference>
<keyword evidence="14" id="KW-0456">Lyase</keyword>